<dbReference type="PROSITE" id="PS52033">
    <property type="entry name" value="CYSTATIN_LXN"/>
    <property type="match status" value="2"/>
</dbReference>
<evidence type="ECO:0000256" key="4">
    <source>
        <dbReference type="PROSITE-ProRule" id="PRU01377"/>
    </source>
</evidence>
<reference evidence="8" key="1">
    <citation type="submission" date="2025-08" db="UniProtKB">
        <authorList>
            <consortium name="RefSeq"/>
        </authorList>
    </citation>
    <scope>IDENTIFICATION</scope>
</reference>
<dbReference type="GeneID" id="132540370"/>
<feature type="domain" description="Cystatin LXN-type" evidence="6">
    <location>
        <begin position="32"/>
        <end position="139"/>
    </location>
</feature>
<accession>A0ABM3XXL7</accession>
<dbReference type="Proteomes" id="UP001652624">
    <property type="component" value="Chromosome 9"/>
</dbReference>
<dbReference type="PANTHER" id="PTHR28591:SF2">
    <property type="entry name" value="RETINOIC ACID RECEPTOR RESPONDER PROTEIN 1"/>
    <property type="match status" value="1"/>
</dbReference>
<keyword evidence="7" id="KW-1185">Reference proteome</keyword>
<gene>
    <name evidence="8" type="primary">LOC132540370</name>
</gene>
<proteinExistence type="inferred from homology"/>
<dbReference type="SUPFAM" id="SSF54403">
    <property type="entry name" value="Cystatin/monellin"/>
    <property type="match status" value="2"/>
</dbReference>
<evidence type="ECO:0000256" key="3">
    <source>
        <dbReference type="ARBA" id="ARBA00022737"/>
    </source>
</evidence>
<protein>
    <submittedName>
        <fullName evidence="8">Retinoic acid receptor responder protein 1-like isoform X1</fullName>
    </submittedName>
</protein>
<comment type="similarity">
    <text evidence="1 4">Belongs to the protease inhibitor I47 (latexin) family.</text>
</comment>
<sequence length="263" mass="30042">MEPRGSPHPFAPLRVLLLPLLLFALRDAAQIQPSNVSDWVQRVKQPEYQKWLALTALHYFNYRSASPTTLRLLHTVTSSTGFVNREKKFAAGVAFTAGAYHMTKEKKYTGNCLSSVTFKSKVLAPDVIVSCQNLINKLKEDRDDYLLFKKLSRLPIPGQVVTIPAGKENMNTSLVPILDLALLGSSYVMWNMSTLSSYFSFERLGAVSHWEVKDEEVHFDYLALIRELSTQEIVPCLVHMIWYPIKTLKIEYHCNDIQKKKQH</sequence>
<dbReference type="Pfam" id="PF06907">
    <property type="entry name" value="LXN"/>
    <property type="match status" value="1"/>
</dbReference>
<feature type="signal peptide" evidence="5">
    <location>
        <begin position="1"/>
        <end position="28"/>
    </location>
</feature>
<evidence type="ECO:0000256" key="1">
    <source>
        <dbReference type="ARBA" id="ARBA00010083"/>
    </source>
</evidence>
<keyword evidence="3" id="KW-0677">Repeat</keyword>
<evidence type="ECO:0000256" key="2">
    <source>
        <dbReference type="ARBA" id="ARBA00022690"/>
    </source>
</evidence>
<dbReference type="InterPro" id="IPR046350">
    <property type="entry name" value="Cystatin_sf"/>
</dbReference>
<name>A0ABM3XXL7_ERIEU</name>
<feature type="chain" id="PRO_5045278083" evidence="5">
    <location>
        <begin position="29"/>
        <end position="263"/>
    </location>
</feature>
<evidence type="ECO:0000313" key="8">
    <source>
        <dbReference type="RefSeq" id="XP_060053569.1"/>
    </source>
</evidence>
<evidence type="ECO:0000259" key="6">
    <source>
        <dbReference type="PROSITE" id="PS52033"/>
    </source>
</evidence>
<evidence type="ECO:0000313" key="7">
    <source>
        <dbReference type="Proteomes" id="UP001652624"/>
    </source>
</evidence>
<dbReference type="PANTHER" id="PTHR28591">
    <property type="entry name" value="LATEXIN"/>
    <property type="match status" value="1"/>
</dbReference>
<organism evidence="7 8">
    <name type="scientific">Erinaceus europaeus</name>
    <name type="common">Western European hedgehog</name>
    <dbReference type="NCBI Taxonomy" id="9365"/>
    <lineage>
        <taxon>Eukaryota</taxon>
        <taxon>Metazoa</taxon>
        <taxon>Chordata</taxon>
        <taxon>Craniata</taxon>
        <taxon>Vertebrata</taxon>
        <taxon>Euteleostomi</taxon>
        <taxon>Mammalia</taxon>
        <taxon>Eutheria</taxon>
        <taxon>Laurasiatheria</taxon>
        <taxon>Eulipotyphla</taxon>
        <taxon>Erinaceidae</taxon>
        <taxon>Erinaceinae</taxon>
        <taxon>Erinaceus</taxon>
    </lineage>
</organism>
<keyword evidence="5" id="KW-0732">Signal</keyword>
<dbReference type="Gene3D" id="3.10.450.10">
    <property type="match status" value="2"/>
</dbReference>
<keyword evidence="2 4" id="KW-0646">Protease inhibitor</keyword>
<evidence type="ECO:0000256" key="5">
    <source>
        <dbReference type="SAM" id="SignalP"/>
    </source>
</evidence>
<dbReference type="RefSeq" id="XP_060053569.1">
    <property type="nucleotide sequence ID" value="XM_060197586.1"/>
</dbReference>
<dbReference type="InterPro" id="IPR049897">
    <property type="entry name" value="CYSTATIN_LXN"/>
</dbReference>
<dbReference type="InterPro" id="IPR009684">
    <property type="entry name" value="Latexin"/>
</dbReference>
<feature type="domain" description="Cystatin LXN-type" evidence="6">
    <location>
        <begin position="164"/>
        <end position="262"/>
    </location>
</feature>